<comment type="similarity">
    <text evidence="1">Belongs to the eukaryotic/archaeal PrmC-related family.</text>
</comment>
<gene>
    <name evidence="8" type="ORF">GJR97_17755</name>
</gene>
<keyword evidence="2 8" id="KW-0489">Methyltransferase</keyword>
<evidence type="ECO:0000256" key="3">
    <source>
        <dbReference type="ARBA" id="ARBA00022679"/>
    </source>
</evidence>
<organism evidence="8 9">
    <name type="scientific">Agromyces kandeliae</name>
    <dbReference type="NCBI Taxonomy" id="2666141"/>
    <lineage>
        <taxon>Bacteria</taxon>
        <taxon>Bacillati</taxon>
        <taxon>Actinomycetota</taxon>
        <taxon>Actinomycetes</taxon>
        <taxon>Micrococcales</taxon>
        <taxon>Microbacteriaceae</taxon>
        <taxon>Agromyces</taxon>
    </lineage>
</organism>
<feature type="domain" description="Methyltransferase small" evidence="6">
    <location>
        <begin position="186"/>
        <end position="306"/>
    </location>
</feature>
<evidence type="ECO:0000256" key="5">
    <source>
        <dbReference type="SAM" id="MobiDB-lite"/>
    </source>
</evidence>
<reference evidence="8 9" key="1">
    <citation type="submission" date="2019-11" db="EMBL/GenBank/DDBJ databases">
        <title>Agromyces kandeliae sp. nov., isolated from mangrove soil.</title>
        <authorList>
            <person name="Wang R."/>
        </authorList>
    </citation>
    <scope>NUCLEOTIDE SEQUENCE [LARGE SCALE GENOMIC DNA]</scope>
    <source>
        <strain evidence="8 9">Q22</strain>
    </source>
</reference>
<dbReference type="GO" id="GO:0008170">
    <property type="term" value="F:N-methyltransferase activity"/>
    <property type="evidence" value="ECO:0007669"/>
    <property type="project" value="UniProtKB-ARBA"/>
</dbReference>
<proteinExistence type="inferred from homology"/>
<feature type="domain" description="DUF7059" evidence="7">
    <location>
        <begin position="36"/>
        <end position="128"/>
    </location>
</feature>
<dbReference type="InterPro" id="IPR052190">
    <property type="entry name" value="Euk-Arch_PrmC-MTase"/>
</dbReference>
<dbReference type="InterPro" id="IPR002052">
    <property type="entry name" value="DNA_methylase_N6_adenine_CS"/>
</dbReference>
<accession>A0A6L5R7P7</accession>
<dbReference type="Pfam" id="PF05175">
    <property type="entry name" value="MTS"/>
    <property type="match status" value="1"/>
</dbReference>
<protein>
    <submittedName>
        <fullName evidence="8">Methyltransferase</fullName>
    </submittedName>
</protein>
<dbReference type="SUPFAM" id="SSF53335">
    <property type="entry name" value="S-adenosyl-L-methionine-dependent methyltransferases"/>
    <property type="match status" value="1"/>
</dbReference>
<dbReference type="PANTHER" id="PTHR45875">
    <property type="entry name" value="METHYLTRANSFERASE N6AMT1"/>
    <property type="match status" value="1"/>
</dbReference>
<dbReference type="InterPro" id="IPR007848">
    <property type="entry name" value="Small_mtfrase_dom"/>
</dbReference>
<dbReference type="PROSITE" id="PS00092">
    <property type="entry name" value="N6_MTASE"/>
    <property type="match status" value="1"/>
</dbReference>
<dbReference type="GO" id="GO:0035657">
    <property type="term" value="C:eRF1 methyltransferase complex"/>
    <property type="evidence" value="ECO:0007669"/>
    <property type="project" value="TreeGrafter"/>
</dbReference>
<evidence type="ECO:0000259" key="6">
    <source>
        <dbReference type="Pfam" id="PF05175"/>
    </source>
</evidence>
<dbReference type="GO" id="GO:0032259">
    <property type="term" value="P:methylation"/>
    <property type="evidence" value="ECO:0007669"/>
    <property type="project" value="UniProtKB-KW"/>
</dbReference>
<evidence type="ECO:0000259" key="7">
    <source>
        <dbReference type="Pfam" id="PF23186"/>
    </source>
</evidence>
<dbReference type="InterPro" id="IPR029063">
    <property type="entry name" value="SAM-dependent_MTases_sf"/>
</dbReference>
<dbReference type="GO" id="GO:0008757">
    <property type="term" value="F:S-adenosylmethionine-dependent methyltransferase activity"/>
    <property type="evidence" value="ECO:0007669"/>
    <property type="project" value="TreeGrafter"/>
</dbReference>
<evidence type="ECO:0000256" key="4">
    <source>
        <dbReference type="ARBA" id="ARBA00022691"/>
    </source>
</evidence>
<dbReference type="GO" id="GO:0008276">
    <property type="term" value="F:protein methyltransferase activity"/>
    <property type="evidence" value="ECO:0007669"/>
    <property type="project" value="TreeGrafter"/>
</dbReference>
<feature type="region of interest" description="Disordered" evidence="5">
    <location>
        <begin position="1"/>
        <end position="24"/>
    </location>
</feature>
<evidence type="ECO:0000256" key="2">
    <source>
        <dbReference type="ARBA" id="ARBA00022603"/>
    </source>
</evidence>
<comment type="caution">
    <text evidence="8">The sequence shown here is derived from an EMBL/GenBank/DDBJ whole genome shotgun (WGS) entry which is preliminary data.</text>
</comment>
<dbReference type="InterPro" id="IPR055487">
    <property type="entry name" value="DUF7059"/>
</dbReference>
<dbReference type="Gene3D" id="3.40.50.150">
    <property type="entry name" value="Vaccinia Virus protein VP39"/>
    <property type="match status" value="1"/>
</dbReference>
<dbReference type="Pfam" id="PF23186">
    <property type="entry name" value="DUF7059"/>
    <property type="match status" value="1"/>
</dbReference>
<keyword evidence="3 8" id="KW-0808">Transferase</keyword>
<dbReference type="AlphaFoldDB" id="A0A6L5R7P7"/>
<dbReference type="PANTHER" id="PTHR45875:SF1">
    <property type="entry name" value="METHYLTRANSFERASE N6AMT1"/>
    <property type="match status" value="1"/>
</dbReference>
<name>A0A6L5R7P7_9MICO</name>
<dbReference type="CDD" id="cd02440">
    <property type="entry name" value="AdoMet_MTases"/>
    <property type="match status" value="1"/>
</dbReference>
<evidence type="ECO:0000313" key="9">
    <source>
        <dbReference type="Proteomes" id="UP000476511"/>
    </source>
</evidence>
<dbReference type="GO" id="GO:0003676">
    <property type="term" value="F:nucleic acid binding"/>
    <property type="evidence" value="ECO:0007669"/>
    <property type="project" value="InterPro"/>
</dbReference>
<dbReference type="Proteomes" id="UP000476511">
    <property type="component" value="Unassembled WGS sequence"/>
</dbReference>
<evidence type="ECO:0000256" key="1">
    <source>
        <dbReference type="ARBA" id="ARBA00006149"/>
    </source>
</evidence>
<keyword evidence="4" id="KW-0949">S-adenosyl-L-methionine</keyword>
<evidence type="ECO:0000313" key="8">
    <source>
        <dbReference type="EMBL" id="MRX45558.1"/>
    </source>
</evidence>
<sequence length="540" mass="56976">MPHRDWLNTTVSTPAGERDDPHDTDSVDALAADLDAAGYTVAGIESLWERGADETSTHPGAALRRGHRVPALLALAHVGTDQRPLATLVRCFVLGVPVASVDLAAALPGLGVTRAEALGMVRIEGDDAVPLMDLRPYAFTDAAGPGEWWIASDPGELATGGALPEEYVLGVGGASLTLSGLLLQRPIATAFDLGTGCGIQAMHASRFSDRVIASDISERALRFARLNAALNGIDGIDFRLGSLYEPLAGERVDRIVSNPPFVITPRRDGVPAYDYRDGGLVGDAIVEAVVRGAAGHLAPGGIAQLLGNWEYRRAGDDLADGLERVAGWAADAGLEYWIVERERQDPSEYAETWIRDGGTRPGTPEFEALHGAWIEDFAAREVESVGFGYVLLRRPADGRVPSLGRAERLHGPLGDVSGGLAAHLEACLAAADLVEALDDDALRALRLAVAEDVTEERHHWPGAEQPTVILLRQGGGFGRVVDAGTGLAALVGAADGDLPLGVLVDAIADLLEVDRAELWDELAPATRELVAGGMLRPIVD</sequence>
<dbReference type="EMBL" id="WKJD01000021">
    <property type="protein sequence ID" value="MRX45558.1"/>
    <property type="molecule type" value="Genomic_DNA"/>
</dbReference>
<keyword evidence="9" id="KW-1185">Reference proteome</keyword>